<dbReference type="EMBL" id="JAQNVG010000022">
    <property type="protein sequence ID" value="MDC2236874.1"/>
    <property type="molecule type" value="Genomic_DNA"/>
</dbReference>
<sequence>MKKQKIMDDPTCSYPCLMKLDLQDSTDKLAFLKDNWPSFGQIESIDKLSKHELKCTLCFLDVLIDEFVDDEYVCSSRVMTRLVLTRIYVQNTMEIKALKELRLELEKSDG</sequence>
<evidence type="ECO:0000313" key="5">
    <source>
        <dbReference type="Proteomes" id="UP000440614"/>
    </source>
</evidence>
<evidence type="ECO:0000313" key="3">
    <source>
        <dbReference type="EMBL" id="RHD85907.1"/>
    </source>
</evidence>
<evidence type="ECO:0000313" key="1">
    <source>
        <dbReference type="EMBL" id="KAB4303819.1"/>
    </source>
</evidence>
<protein>
    <submittedName>
        <fullName evidence="1">Uncharacterized protein</fullName>
    </submittedName>
</protein>
<reference evidence="3 4" key="1">
    <citation type="submission" date="2018-08" db="EMBL/GenBank/DDBJ databases">
        <title>A genome reference for cultivated species of the human gut microbiota.</title>
        <authorList>
            <person name="Zou Y."/>
            <person name="Xue W."/>
            <person name="Luo G."/>
        </authorList>
    </citation>
    <scope>NUCLEOTIDE SEQUENCE [LARGE SCALE GENOMIC DNA]</scope>
    <source>
        <strain evidence="3 4">AM30-26</strain>
    </source>
</reference>
<name>A0A3E5H4Y7_BACT4</name>
<evidence type="ECO:0000313" key="4">
    <source>
        <dbReference type="Proteomes" id="UP000284785"/>
    </source>
</evidence>
<proteinExistence type="predicted"/>
<reference evidence="1 5" key="2">
    <citation type="journal article" date="2019" name="Nat. Med.">
        <title>A library of human gut bacterial isolates paired with longitudinal multiomics data enables mechanistic microbiome research.</title>
        <authorList>
            <person name="Poyet M."/>
            <person name="Groussin M."/>
            <person name="Gibbons S.M."/>
            <person name="Avila-Pacheco J."/>
            <person name="Jiang X."/>
            <person name="Kearney S.M."/>
            <person name="Perrotta A.R."/>
            <person name="Berdy B."/>
            <person name="Zhao S."/>
            <person name="Lieberman T.D."/>
            <person name="Swanson P.K."/>
            <person name="Smith M."/>
            <person name="Roesemann S."/>
            <person name="Alexander J.E."/>
            <person name="Rich S.A."/>
            <person name="Livny J."/>
            <person name="Vlamakis H."/>
            <person name="Clish C."/>
            <person name="Bullock K."/>
            <person name="Deik A."/>
            <person name="Scott J."/>
            <person name="Pierce K.A."/>
            <person name="Xavier R.J."/>
            <person name="Alm E.J."/>
        </authorList>
    </citation>
    <scope>NUCLEOTIDE SEQUENCE [LARGE SCALE GENOMIC DNA]</scope>
    <source>
        <strain evidence="1 5">BIOML-A188</strain>
    </source>
</reference>
<reference evidence="2" key="3">
    <citation type="submission" date="2022-10" db="EMBL/GenBank/DDBJ databases">
        <title>Human gut microbiome strain richness.</title>
        <authorList>
            <person name="Chen-Liaw A."/>
        </authorList>
    </citation>
    <scope>NUCLEOTIDE SEQUENCE</scope>
    <source>
        <strain evidence="2">1001283st1_A3_1001283B150304_161114</strain>
    </source>
</reference>
<accession>A0A3E5H4Y7</accession>
<dbReference type="AlphaFoldDB" id="A0A3E5H4Y7"/>
<dbReference type="Proteomes" id="UP001217776">
    <property type="component" value="Unassembled WGS sequence"/>
</dbReference>
<evidence type="ECO:0000313" key="2">
    <source>
        <dbReference type="EMBL" id="MDC2236874.1"/>
    </source>
</evidence>
<organism evidence="1 5">
    <name type="scientific">Bacteroides thetaiotaomicron</name>
    <dbReference type="NCBI Taxonomy" id="818"/>
    <lineage>
        <taxon>Bacteria</taxon>
        <taxon>Pseudomonadati</taxon>
        <taxon>Bacteroidota</taxon>
        <taxon>Bacteroidia</taxon>
        <taxon>Bacteroidales</taxon>
        <taxon>Bacteroidaceae</taxon>
        <taxon>Bacteroides</taxon>
    </lineage>
</organism>
<dbReference type="EMBL" id="QSJP01000016">
    <property type="protein sequence ID" value="RHD85907.1"/>
    <property type="molecule type" value="Genomic_DNA"/>
</dbReference>
<comment type="caution">
    <text evidence="1">The sequence shown here is derived from an EMBL/GenBank/DDBJ whole genome shotgun (WGS) entry which is preliminary data.</text>
</comment>
<dbReference type="Proteomes" id="UP000440614">
    <property type="component" value="Unassembled WGS sequence"/>
</dbReference>
<gene>
    <name evidence="3" type="ORF">DW780_17455</name>
    <name evidence="1" type="ORF">GAO51_29520</name>
    <name evidence="2" type="ORF">PO127_14090</name>
</gene>
<dbReference type="EMBL" id="WCSY01000063">
    <property type="protein sequence ID" value="KAB4303819.1"/>
    <property type="molecule type" value="Genomic_DNA"/>
</dbReference>
<dbReference type="Proteomes" id="UP000284785">
    <property type="component" value="Unassembled WGS sequence"/>
</dbReference>
<dbReference type="RefSeq" id="WP_081342132.1">
    <property type="nucleotide sequence ID" value="NZ_CABJDH010000006.1"/>
</dbReference>